<organism evidence="2 3">
    <name type="scientific">Jaminaea rosea</name>
    <dbReference type="NCBI Taxonomy" id="1569628"/>
    <lineage>
        <taxon>Eukaryota</taxon>
        <taxon>Fungi</taxon>
        <taxon>Dikarya</taxon>
        <taxon>Basidiomycota</taxon>
        <taxon>Ustilaginomycotina</taxon>
        <taxon>Exobasidiomycetes</taxon>
        <taxon>Microstromatales</taxon>
        <taxon>Microstromatales incertae sedis</taxon>
        <taxon>Jaminaea</taxon>
    </lineage>
</organism>
<evidence type="ECO:0000313" key="3">
    <source>
        <dbReference type="Proteomes" id="UP000245884"/>
    </source>
</evidence>
<dbReference type="EMBL" id="KZ819665">
    <property type="protein sequence ID" value="PWN28475.1"/>
    <property type="molecule type" value="Genomic_DNA"/>
</dbReference>
<name>A0A316UZ89_9BASI</name>
<reference evidence="2 3" key="1">
    <citation type="journal article" date="2018" name="Mol. Biol. Evol.">
        <title>Broad Genomic Sampling Reveals a Smut Pathogenic Ancestry of the Fungal Clade Ustilaginomycotina.</title>
        <authorList>
            <person name="Kijpornyongpan T."/>
            <person name="Mondo S.J."/>
            <person name="Barry K."/>
            <person name="Sandor L."/>
            <person name="Lee J."/>
            <person name="Lipzen A."/>
            <person name="Pangilinan J."/>
            <person name="LaButti K."/>
            <person name="Hainaut M."/>
            <person name="Henrissat B."/>
            <person name="Grigoriev I.V."/>
            <person name="Spatafora J.W."/>
            <person name="Aime M.C."/>
        </authorList>
    </citation>
    <scope>NUCLEOTIDE SEQUENCE [LARGE SCALE GENOMIC DNA]</scope>
    <source>
        <strain evidence="2 3">MCA 5214</strain>
    </source>
</reference>
<evidence type="ECO:0000256" key="1">
    <source>
        <dbReference type="SAM" id="MobiDB-lite"/>
    </source>
</evidence>
<dbReference type="RefSeq" id="XP_025363087.1">
    <property type="nucleotide sequence ID" value="XM_025503521.1"/>
</dbReference>
<dbReference type="GeneID" id="37025344"/>
<feature type="region of interest" description="Disordered" evidence="1">
    <location>
        <begin position="286"/>
        <end position="309"/>
    </location>
</feature>
<feature type="compositionally biased region" description="Acidic residues" evidence="1">
    <location>
        <begin position="173"/>
        <end position="195"/>
    </location>
</feature>
<feature type="region of interest" description="Disordered" evidence="1">
    <location>
        <begin position="167"/>
        <end position="195"/>
    </location>
</feature>
<gene>
    <name evidence="2" type="ORF">BDZ90DRAFT_149081</name>
</gene>
<evidence type="ECO:0000313" key="2">
    <source>
        <dbReference type="EMBL" id="PWN28475.1"/>
    </source>
</evidence>
<keyword evidence="3" id="KW-1185">Reference proteome</keyword>
<protein>
    <submittedName>
        <fullName evidence="2">Uncharacterized protein</fullName>
    </submittedName>
</protein>
<accession>A0A316UZ89</accession>
<sequence>MTNANAHAALRPCLFTYCLRPIRSRPRRTRSKGSGTTLCSDLLEVAILLYSPVRAALGNQRAMDLHQAAHHRLLELWSNEYYVVGPHGHRQLVDWVLENWTDEMEDDEVWPLLEQLPRFSLAEWRDEVNATCRALTAPPATGPVGGWIPALGPAAAGGAAGPAAAGAAAAAADGEEEADADGEEGNATELEDDGTAAMELEDDGTGTMEHSDAYLGEVVRPVVSRTYSAAERATIASLCADIVAQEAPGTALPVGTAHNAISHLFMPSDRTDDKILEYAQKTDEKADGCDARGLQAPSGVPPPTPSDGEPVAAPVDFDYGAFCRRNRSAVTLFLLWVRLWAKKQLIRCPWTGMPLRVRGIDAERRADPFVASLAAHATHGMRRARQALVSYTRSWSTRWSRAGLATGGCAVGARRR</sequence>
<dbReference type="AlphaFoldDB" id="A0A316UZ89"/>
<proteinExistence type="predicted"/>
<dbReference type="Proteomes" id="UP000245884">
    <property type="component" value="Unassembled WGS sequence"/>
</dbReference>